<dbReference type="PROSITE" id="PS01360">
    <property type="entry name" value="ZF_MYND_1"/>
    <property type="match status" value="1"/>
</dbReference>
<dbReference type="InterPro" id="IPR002893">
    <property type="entry name" value="Znf_MYND"/>
</dbReference>
<name>A0AAJ7BZ10_CEPCN</name>
<gene>
    <name evidence="8" type="primary">LOC107268814</name>
</gene>
<evidence type="ECO:0000313" key="7">
    <source>
        <dbReference type="Proteomes" id="UP000694920"/>
    </source>
</evidence>
<feature type="region of interest" description="Disordered" evidence="5">
    <location>
        <begin position="488"/>
        <end position="521"/>
    </location>
</feature>
<feature type="compositionally biased region" description="Basic and acidic residues" evidence="5">
    <location>
        <begin position="503"/>
        <end position="521"/>
    </location>
</feature>
<dbReference type="PROSITE" id="PS50865">
    <property type="entry name" value="ZF_MYND_2"/>
    <property type="match status" value="1"/>
</dbReference>
<feature type="region of interest" description="Disordered" evidence="5">
    <location>
        <begin position="1"/>
        <end position="21"/>
    </location>
</feature>
<evidence type="ECO:0000256" key="4">
    <source>
        <dbReference type="PROSITE-ProRule" id="PRU00134"/>
    </source>
</evidence>
<dbReference type="GeneID" id="107268814"/>
<evidence type="ECO:0000256" key="1">
    <source>
        <dbReference type="ARBA" id="ARBA00022723"/>
    </source>
</evidence>
<feature type="compositionally biased region" description="Polar residues" evidence="5">
    <location>
        <begin position="740"/>
        <end position="754"/>
    </location>
</feature>
<feature type="compositionally biased region" description="Pro residues" evidence="5">
    <location>
        <begin position="692"/>
        <end position="702"/>
    </location>
</feature>
<feature type="compositionally biased region" description="Polar residues" evidence="5">
    <location>
        <begin position="490"/>
        <end position="500"/>
    </location>
</feature>
<dbReference type="Pfam" id="PF01753">
    <property type="entry name" value="zf-MYND"/>
    <property type="match status" value="1"/>
</dbReference>
<evidence type="ECO:0000259" key="6">
    <source>
        <dbReference type="PROSITE" id="PS50865"/>
    </source>
</evidence>
<proteinExistence type="predicted"/>
<evidence type="ECO:0000256" key="3">
    <source>
        <dbReference type="ARBA" id="ARBA00022833"/>
    </source>
</evidence>
<evidence type="ECO:0000256" key="2">
    <source>
        <dbReference type="ARBA" id="ARBA00022771"/>
    </source>
</evidence>
<dbReference type="Gene3D" id="6.10.140.2220">
    <property type="match status" value="1"/>
</dbReference>
<feature type="compositionally biased region" description="Polar residues" evidence="5">
    <location>
        <begin position="1002"/>
        <end position="1015"/>
    </location>
</feature>
<accession>A0AAJ7BZ10</accession>
<dbReference type="Proteomes" id="UP000694920">
    <property type="component" value="Unplaced"/>
</dbReference>
<keyword evidence="1" id="KW-0479">Metal-binding</keyword>
<protein>
    <submittedName>
        <fullName evidence="8">Uncharacterized protein LOC107268814</fullName>
    </submittedName>
</protein>
<feature type="domain" description="MYND-type" evidence="6">
    <location>
        <begin position="1390"/>
        <end position="1427"/>
    </location>
</feature>
<dbReference type="SUPFAM" id="SSF144232">
    <property type="entry name" value="HIT/MYND zinc finger-like"/>
    <property type="match status" value="1"/>
</dbReference>
<dbReference type="GO" id="GO:0008270">
    <property type="term" value="F:zinc ion binding"/>
    <property type="evidence" value="ECO:0007669"/>
    <property type="project" value="UniProtKB-KW"/>
</dbReference>
<keyword evidence="2 4" id="KW-0863">Zinc-finger</keyword>
<sequence length="1438" mass="160213">MFREIYRSRRRRSKEKDEGEVSEGLFPYESLKMIDSGRLNSSLATALRDRSTCIPVQPNRSLPLRPVPPMPIPTRNAMVKLPKDSPILMLAHMIPPKSNDRVNGSEGEPNVICSSRDQSAEKQHLFEFQNESDSDVIITDNFSDGLDGQVKRKIGNLEGELFKINRKKEKESLEHRNIGENVIKGNRSDNRNSNDANDSLIVNYSNNEKIPPLKLRKVLQGNTEKADRLAKEKKAEEMTNYRIVSGRTPAPTSPFTDITFPGLEIDFSSATLHILEGNVSQVDLTVVSQSSTNVEDKSGDCGKLNLAFRADESSLSRVQTNATVENSIEDEILSAITQERNNNRELISMQKQQKHYDVAQVIPKCPASVPISVAKRHKISAKATVMRKPLDSKMPITKSHEENACNLPSMPLLEFDFEEHKEKVKVQSATRKTNDREIVSDDFSVKDNIRASRNESLLPEGDSKESNDAGPSVYVEDLLLDSISLESRSTLSVSPRTQEGVNELERLNEQGKQEPGDENSERVIKDKCRRFEENKMQELLQQQLEAAARYQKRTGPKRTYVREEATEHRETMSSDESCCMEQDEEQEHEQLYDFKNSSTNSASIVRRSVEEQLQYRRTKLRIMLQELKMQTGLLKKQMESVPPDGFQRGRVQQMINCTEKQAENLTKQLNKLSGEMDTKNKEENKVQCIPQKDPPSPEPPKLSPTLPFNYSRGSSSHLRNSPPVLPRAGPSLVSEIYDSASKSTTRQSPSTSACPSLDAKRISEPLRRDTVVPSCLANTRKDGPLSDTERLRALNTLMTLVESIPNYAKNPQQAASESHFSSQRSVAVGETRALTGKSIGNMHGEQSAALRYPGNVTSLQTSCNLPGSCIQIENPGGANVYRKANGLVEANSAQANSVPSGSFARTSATFDNTAQPIEYGRPADAGNMQINNNVTTILPAKSNFNGNGTFYQNFGPQDCSVLARTALPQQIPSKITQASAAVGPTIRSASHRSRASVPGKPTGQSYRAQQLNTKMDTGKLRSTKRSKSDTSQKDSSQRTNRQIMSENFPTLGNWIAQMSQQQIPTKSAVKTPSSIPTKLSSDVIAPAITTLEDPSNFRVPGSDMYKMTATAVDMPMSIKLNNINGHWKNNRWEENSIALQQEFRPTGAAQLYQNNFIGYPYGTTFGYHPLYGYRTFTYPHLHPGSMNPHQVMVDSLNSRLGQNTEGLANLQGTEQFTTEMMKHQILAAAFPNQNINSEYVQPTTIGQSIGPNRTVLHASTQNEQFRIPNAPAMQQPNENSYWLAGQSSLSRFSNNEINQLNNCMAASQMKRNYEAVLLENRNSQLHQTGNTSDPNFSSTKEQSVAIDTSMFSKSLLMNLTKEVMGMERNCGTPHLAKVTHNPSILSTLKCANCGSTGSMFKCLGCELTFYCNESCQEQHWLLHGQKCPKKMPKLKKLT</sequence>
<dbReference type="KEGG" id="ccin:107268814"/>
<organism evidence="7 8">
    <name type="scientific">Cephus cinctus</name>
    <name type="common">Wheat stem sawfly</name>
    <dbReference type="NCBI Taxonomy" id="211228"/>
    <lineage>
        <taxon>Eukaryota</taxon>
        <taxon>Metazoa</taxon>
        <taxon>Ecdysozoa</taxon>
        <taxon>Arthropoda</taxon>
        <taxon>Hexapoda</taxon>
        <taxon>Insecta</taxon>
        <taxon>Pterygota</taxon>
        <taxon>Neoptera</taxon>
        <taxon>Endopterygota</taxon>
        <taxon>Hymenoptera</taxon>
        <taxon>Cephoidea</taxon>
        <taxon>Cephidae</taxon>
        <taxon>Cephus</taxon>
    </lineage>
</organism>
<evidence type="ECO:0000313" key="8">
    <source>
        <dbReference type="RefSeq" id="XP_015597429.1"/>
    </source>
</evidence>
<reference evidence="8" key="1">
    <citation type="submission" date="2025-08" db="UniProtKB">
        <authorList>
            <consortium name="RefSeq"/>
        </authorList>
    </citation>
    <scope>IDENTIFICATION</scope>
</reference>
<feature type="region of interest" description="Disordered" evidence="5">
    <location>
        <begin position="977"/>
        <end position="1043"/>
    </location>
</feature>
<dbReference type="RefSeq" id="XP_015597429.1">
    <property type="nucleotide sequence ID" value="XM_015741943.2"/>
</dbReference>
<keyword evidence="7" id="KW-1185">Reference proteome</keyword>
<feature type="region of interest" description="Disordered" evidence="5">
    <location>
        <begin position="676"/>
        <end position="762"/>
    </location>
</feature>
<feature type="compositionally biased region" description="Basic and acidic residues" evidence="5">
    <location>
        <begin position="560"/>
        <end position="572"/>
    </location>
</feature>
<feature type="region of interest" description="Disordered" evidence="5">
    <location>
        <begin position="555"/>
        <end position="577"/>
    </location>
</feature>
<keyword evidence="3" id="KW-0862">Zinc</keyword>
<evidence type="ECO:0000256" key="5">
    <source>
        <dbReference type="SAM" id="MobiDB-lite"/>
    </source>
</evidence>
<feature type="compositionally biased region" description="Basic and acidic residues" evidence="5">
    <location>
        <begin position="1026"/>
        <end position="1036"/>
    </location>
</feature>
<feature type="compositionally biased region" description="Basic and acidic residues" evidence="5">
    <location>
        <begin position="676"/>
        <end position="685"/>
    </location>
</feature>